<organism evidence="1 2">
    <name type="scientific">Faecousia intestinalis</name>
    <dbReference type="NCBI Taxonomy" id="3133167"/>
    <lineage>
        <taxon>Bacteria</taxon>
        <taxon>Bacillati</taxon>
        <taxon>Bacillota</taxon>
        <taxon>Clostridia</taxon>
        <taxon>Eubacteriales</taxon>
        <taxon>Oscillospiraceae</taxon>
        <taxon>Faecousia</taxon>
    </lineage>
</organism>
<keyword evidence="1" id="KW-0378">Hydrolase</keyword>
<evidence type="ECO:0000313" key="1">
    <source>
        <dbReference type="EMBL" id="MEQ2510628.1"/>
    </source>
</evidence>
<dbReference type="GO" id="GO:0016787">
    <property type="term" value="F:hydrolase activity"/>
    <property type="evidence" value="ECO:0007669"/>
    <property type="project" value="UniProtKB-KW"/>
</dbReference>
<evidence type="ECO:0000313" key="2">
    <source>
        <dbReference type="Proteomes" id="UP001491552"/>
    </source>
</evidence>
<protein>
    <submittedName>
        <fullName evidence="1">Hydrolase</fullName>
    </submittedName>
</protein>
<comment type="caution">
    <text evidence="1">The sequence shown here is derived from an EMBL/GenBank/DDBJ whole genome shotgun (WGS) entry which is preliminary data.</text>
</comment>
<accession>A0ABV1G5C4</accession>
<name>A0ABV1G5C4_9FIRM</name>
<dbReference type="Proteomes" id="UP001491552">
    <property type="component" value="Unassembled WGS sequence"/>
</dbReference>
<dbReference type="SUPFAM" id="SSF51395">
    <property type="entry name" value="FMN-linked oxidoreductases"/>
    <property type="match status" value="1"/>
</dbReference>
<dbReference type="Gene3D" id="3.20.20.70">
    <property type="entry name" value="Aldolase class I"/>
    <property type="match status" value="1"/>
</dbReference>
<sequence length="218" mass="23629">MEKQPPNIDSRLRHILRMPQEIYQASGIIVNGRRLKSFVFTTDLAIIRNCDADAVFAVYPFTPQQAISDAIIKYSYVPVFCGVGGGTTRGLRTVQLARDVESQGAMGVVLNAPINNLNLRAVSGVIDIPTVITVTKFGTDFEARIEAGASILNIAAAAQTPELVREARKALPDVPIIATGGKTGESILRTIEAGANAITYTPPSTYELFQEMMKGYRE</sequence>
<dbReference type="EMBL" id="JBBMFF010000175">
    <property type="protein sequence ID" value="MEQ2510628.1"/>
    <property type="molecule type" value="Genomic_DNA"/>
</dbReference>
<dbReference type="RefSeq" id="WP_349135306.1">
    <property type="nucleotide sequence ID" value="NZ_JBBMFF010000175.1"/>
</dbReference>
<dbReference type="InterPro" id="IPR013785">
    <property type="entry name" value="Aldolase_TIM"/>
</dbReference>
<proteinExistence type="predicted"/>
<gene>
    <name evidence="1" type="ORF">WMO66_05100</name>
</gene>
<keyword evidence="2" id="KW-1185">Reference proteome</keyword>
<reference evidence="1 2" key="1">
    <citation type="submission" date="2024-03" db="EMBL/GenBank/DDBJ databases">
        <title>Human intestinal bacterial collection.</title>
        <authorList>
            <person name="Pauvert C."/>
            <person name="Hitch T.C.A."/>
            <person name="Clavel T."/>
        </authorList>
    </citation>
    <scope>NUCLEOTIDE SEQUENCE [LARGE SCALE GENOMIC DNA]</scope>
    <source>
        <strain evidence="1 2">CLA-AA-H192</strain>
    </source>
</reference>